<dbReference type="Gene3D" id="1.20.120.1770">
    <property type="match status" value="1"/>
</dbReference>
<feature type="region of interest" description="Disordered" evidence="8">
    <location>
        <begin position="1"/>
        <end position="29"/>
    </location>
</feature>
<evidence type="ECO:0000256" key="3">
    <source>
        <dbReference type="ARBA" id="ARBA00022692"/>
    </source>
</evidence>
<keyword evidence="6 9" id="KW-1133">Transmembrane helix</keyword>
<dbReference type="PROSITE" id="PS01159">
    <property type="entry name" value="WW_DOMAIN_1"/>
    <property type="match status" value="1"/>
</dbReference>
<dbReference type="GO" id="GO:0016020">
    <property type="term" value="C:membrane"/>
    <property type="evidence" value="ECO:0007669"/>
    <property type="project" value="UniProtKB-SubCell"/>
</dbReference>
<feature type="transmembrane region" description="Helical" evidence="9">
    <location>
        <begin position="650"/>
        <end position="673"/>
    </location>
</feature>
<comment type="subcellular location">
    <subcellularLocation>
        <location evidence="1">Membrane</location>
    </subcellularLocation>
</comment>
<reference evidence="11 12" key="1">
    <citation type="journal article" date="2014" name="Genome Announc.">
        <title>Draft genome sequence of the pathogenic fungus Scedosporium apiospermum.</title>
        <authorList>
            <person name="Vandeputte P."/>
            <person name="Ghamrawi S."/>
            <person name="Rechenmann M."/>
            <person name="Iltis A."/>
            <person name="Giraud S."/>
            <person name="Fleury M."/>
            <person name="Thornton C."/>
            <person name="Delhaes L."/>
            <person name="Meyer W."/>
            <person name="Papon N."/>
            <person name="Bouchara J.P."/>
        </authorList>
    </citation>
    <scope>NUCLEOTIDE SEQUENCE [LARGE SCALE GENOMIC DNA]</scope>
    <source>
        <strain evidence="11 12">IHEM 14462</strain>
    </source>
</reference>
<dbReference type="RefSeq" id="XP_016639837.1">
    <property type="nucleotide sequence ID" value="XM_016790534.1"/>
</dbReference>
<dbReference type="Pfam" id="PF01846">
    <property type="entry name" value="FF"/>
    <property type="match status" value="1"/>
</dbReference>
<dbReference type="Gene3D" id="2.20.70.10">
    <property type="match status" value="2"/>
</dbReference>
<evidence type="ECO:0000256" key="5">
    <source>
        <dbReference type="ARBA" id="ARBA00022982"/>
    </source>
</evidence>
<evidence type="ECO:0000256" key="9">
    <source>
        <dbReference type="SAM" id="Phobius"/>
    </source>
</evidence>
<evidence type="ECO:0000256" key="4">
    <source>
        <dbReference type="ARBA" id="ARBA00022737"/>
    </source>
</evidence>
<feature type="region of interest" description="Disordered" evidence="8">
    <location>
        <begin position="178"/>
        <end position="263"/>
    </location>
</feature>
<dbReference type="FunFam" id="2.20.70.10:FF:000049">
    <property type="entry name" value="Transcription elongation regulator 1-like"/>
    <property type="match status" value="1"/>
</dbReference>
<sequence>MLKSTYKPSTHPDALSPLPPGWTEHKAPTGHTYYYNAATKESTYKRPAPSVSQPTPAAPQPFAPGIFPGAFPQRHQAIPNLSDPAVANAWLARHQAQTRPSHVRDQRDSRPKPRPNDKPRSKEPIPGCEPWILVSTKYGRRFVYNPEKNASYWRIPEKLMPGILELDKARVLAKAGKVEKMETQEEGAPQESTSKSQEAVAPIATTKAADELYDSSEYEEVEVTDEEAEEGDEVELVEDEEADEHRSKRQRTEDVADEEMADFDEEELALQLQLMAQEQAMEQGNYGYEEEIPEFSEEDASELFKDLLNDFKINPYSSWDKLIEEGKIVDDPRYTVLPTTKARKDVWEEWSRAKIRELKERKEKEEKPDPRVTYMLFLEKNATPKLYWPEFKRKYRKEACMKDFALSDKDREKWYREFINKLKLPQSTLKAELTTFLKSLPLAVLNNSCDRSPLPPEVRADTRFMALPETVRNPLIEAYVQTLGPPPGGEEQAPGPSAEDAKAKEAREKRERALDQRNKAIEQQKERDRRNLGAALSRNAPPNPASQLESRRIKFLDHLQFSPQVSDGIPSSNTKKARAFPPVNPYAERAWGPGAGFGPAGGPPAGINVNSGFNPEKAARVRNAHGAVAAITMVGIFPIGAILTRTRGKVWLHVGIQAFGLVGLLTAVALGISLGRDMRNPRTGRTVISRPNIGFHLVIGIIVFVALLLQPILGLLHHRQFKKTGTRQVWSRFHLWVGRAALTAGIINGGLGLWVSGAGKTGTVSYGVVAGVVWLIWVVLAIRDETGRIAGVRRETSSRNDEVMG</sequence>
<dbReference type="VEuPathDB" id="FungiDB:SAPIO_CDS9035"/>
<dbReference type="InterPro" id="IPR006593">
    <property type="entry name" value="Cyt_b561/ferric_Rdtase_TM"/>
</dbReference>
<dbReference type="GO" id="GO:0070063">
    <property type="term" value="F:RNA polymerase binding"/>
    <property type="evidence" value="ECO:0007669"/>
    <property type="project" value="InterPro"/>
</dbReference>
<proteinExistence type="predicted"/>
<dbReference type="InterPro" id="IPR001202">
    <property type="entry name" value="WW_dom"/>
</dbReference>
<feature type="compositionally biased region" description="Basic and acidic residues" evidence="8">
    <location>
        <begin position="499"/>
        <end position="531"/>
    </location>
</feature>
<accession>A0A084FY76</accession>
<gene>
    <name evidence="11" type="ORF">SAPIO_CDS9035</name>
</gene>
<evidence type="ECO:0000313" key="12">
    <source>
        <dbReference type="Proteomes" id="UP000028545"/>
    </source>
</evidence>
<feature type="compositionally biased region" description="Basic and acidic residues" evidence="8">
    <location>
        <begin position="102"/>
        <end position="123"/>
    </location>
</feature>
<feature type="transmembrane region" description="Helical" evidence="9">
    <location>
        <begin position="624"/>
        <end position="643"/>
    </location>
</feature>
<feature type="region of interest" description="Disordered" evidence="8">
    <location>
        <begin position="94"/>
        <end position="127"/>
    </location>
</feature>
<evidence type="ECO:0000256" key="2">
    <source>
        <dbReference type="ARBA" id="ARBA00022448"/>
    </source>
</evidence>
<dbReference type="GO" id="GO:0005634">
    <property type="term" value="C:nucleus"/>
    <property type="evidence" value="ECO:0007669"/>
    <property type="project" value="TreeGrafter"/>
</dbReference>
<keyword evidence="5" id="KW-0249">Electron transport</keyword>
<dbReference type="InterPro" id="IPR036020">
    <property type="entry name" value="WW_dom_sf"/>
</dbReference>
<feature type="domain" description="WW" evidence="10">
    <location>
        <begin position="16"/>
        <end position="49"/>
    </location>
</feature>
<dbReference type="PROSITE" id="PS50020">
    <property type="entry name" value="WW_DOMAIN_2"/>
    <property type="match status" value="1"/>
</dbReference>
<evidence type="ECO:0000256" key="8">
    <source>
        <dbReference type="SAM" id="MobiDB-lite"/>
    </source>
</evidence>
<dbReference type="PANTHER" id="PTHR15377:SF3">
    <property type="entry name" value="WW DOMAIN-CONTAINING PROTEIN"/>
    <property type="match status" value="1"/>
</dbReference>
<feature type="region of interest" description="Disordered" evidence="8">
    <location>
        <begin position="44"/>
        <end position="71"/>
    </location>
</feature>
<dbReference type="GeneID" id="27728107"/>
<dbReference type="SMART" id="SM00665">
    <property type="entry name" value="B561"/>
    <property type="match status" value="1"/>
</dbReference>
<evidence type="ECO:0000256" key="7">
    <source>
        <dbReference type="ARBA" id="ARBA00023136"/>
    </source>
</evidence>
<dbReference type="PANTHER" id="PTHR15377">
    <property type="entry name" value="TRANSCRIPTION ELONGATION REGULATOR 1"/>
    <property type="match status" value="1"/>
</dbReference>
<dbReference type="HOGENOM" id="CLU_349893_0_0_1"/>
<feature type="compositionally biased region" description="Basic and acidic residues" evidence="8">
    <location>
        <begin position="243"/>
        <end position="254"/>
    </location>
</feature>
<dbReference type="OrthoDB" id="410044at2759"/>
<feature type="transmembrane region" description="Helical" evidence="9">
    <location>
        <begin position="693"/>
        <end position="716"/>
    </location>
</feature>
<feature type="transmembrane region" description="Helical" evidence="9">
    <location>
        <begin position="736"/>
        <end position="757"/>
    </location>
</feature>
<evidence type="ECO:0000259" key="10">
    <source>
        <dbReference type="PROSITE" id="PS50020"/>
    </source>
</evidence>
<dbReference type="InterPro" id="IPR036517">
    <property type="entry name" value="FF_domain_sf"/>
</dbReference>
<evidence type="ECO:0000313" key="11">
    <source>
        <dbReference type="EMBL" id="KEZ40038.1"/>
    </source>
</evidence>
<dbReference type="OMA" id="WILVSTK"/>
<keyword evidence="2" id="KW-0813">Transport</keyword>
<keyword evidence="7 9" id="KW-0472">Membrane</keyword>
<dbReference type="AlphaFoldDB" id="A0A084FY76"/>
<dbReference type="Gene3D" id="1.10.10.440">
    <property type="entry name" value="FF domain"/>
    <property type="match status" value="1"/>
</dbReference>
<dbReference type="InterPro" id="IPR002713">
    <property type="entry name" value="FF_domain"/>
</dbReference>
<dbReference type="Pfam" id="PF00397">
    <property type="entry name" value="WW"/>
    <property type="match status" value="1"/>
</dbReference>
<dbReference type="SMART" id="SM00456">
    <property type="entry name" value="WW"/>
    <property type="match status" value="2"/>
</dbReference>
<evidence type="ECO:0000256" key="6">
    <source>
        <dbReference type="ARBA" id="ARBA00022989"/>
    </source>
</evidence>
<dbReference type="InterPro" id="IPR045148">
    <property type="entry name" value="TCRG1-like"/>
</dbReference>
<keyword evidence="4" id="KW-0677">Repeat</keyword>
<dbReference type="CDD" id="cd00201">
    <property type="entry name" value="WW"/>
    <property type="match status" value="1"/>
</dbReference>
<name>A0A084FY76_PSEDA</name>
<dbReference type="EMBL" id="JOWA01000132">
    <property type="protein sequence ID" value="KEZ40038.1"/>
    <property type="molecule type" value="Genomic_DNA"/>
</dbReference>
<dbReference type="SUPFAM" id="SSF51045">
    <property type="entry name" value="WW domain"/>
    <property type="match status" value="1"/>
</dbReference>
<evidence type="ECO:0000256" key="1">
    <source>
        <dbReference type="ARBA" id="ARBA00004370"/>
    </source>
</evidence>
<dbReference type="SUPFAM" id="SSF81698">
    <property type="entry name" value="FF domain"/>
    <property type="match status" value="1"/>
</dbReference>
<feature type="compositionally biased region" description="Acidic residues" evidence="8">
    <location>
        <begin position="211"/>
        <end position="242"/>
    </location>
</feature>
<feature type="transmembrane region" description="Helical" evidence="9">
    <location>
        <begin position="763"/>
        <end position="782"/>
    </location>
</feature>
<dbReference type="CDD" id="cd08760">
    <property type="entry name" value="Cyt_b561_FRRS1_like"/>
    <property type="match status" value="1"/>
</dbReference>
<keyword evidence="12" id="KW-1185">Reference proteome</keyword>
<dbReference type="Proteomes" id="UP000028545">
    <property type="component" value="Unassembled WGS sequence"/>
</dbReference>
<organism evidence="11 12">
    <name type="scientific">Pseudallescheria apiosperma</name>
    <name type="common">Scedosporium apiospermum</name>
    <dbReference type="NCBI Taxonomy" id="563466"/>
    <lineage>
        <taxon>Eukaryota</taxon>
        <taxon>Fungi</taxon>
        <taxon>Dikarya</taxon>
        <taxon>Ascomycota</taxon>
        <taxon>Pezizomycotina</taxon>
        <taxon>Sordariomycetes</taxon>
        <taxon>Hypocreomycetidae</taxon>
        <taxon>Microascales</taxon>
        <taxon>Microascaceae</taxon>
        <taxon>Scedosporium</taxon>
    </lineage>
</organism>
<dbReference type="GO" id="GO:0003712">
    <property type="term" value="F:transcription coregulator activity"/>
    <property type="evidence" value="ECO:0007669"/>
    <property type="project" value="TreeGrafter"/>
</dbReference>
<comment type="caution">
    <text evidence="11">The sequence shown here is derived from an EMBL/GenBank/DDBJ whole genome shotgun (WGS) entry which is preliminary data.</text>
</comment>
<dbReference type="KEGG" id="sapo:SAPIO_CDS9035"/>
<keyword evidence="3 9" id="KW-0812">Transmembrane</keyword>
<protein>
    <recommendedName>
        <fullName evidence="10">WW domain-containing protein</fullName>
    </recommendedName>
</protein>
<feature type="region of interest" description="Disordered" evidence="8">
    <location>
        <begin position="480"/>
        <end position="548"/>
    </location>
</feature>